<dbReference type="AlphaFoldDB" id="A0A3M8CWX7"/>
<accession>A0A3M8CWX7</accession>
<dbReference type="Pfam" id="PF13476">
    <property type="entry name" value="AAA_23"/>
    <property type="match status" value="1"/>
</dbReference>
<evidence type="ECO:0000259" key="2">
    <source>
        <dbReference type="Pfam" id="PF13476"/>
    </source>
</evidence>
<comment type="caution">
    <text evidence="3">The sequence shown here is derived from an EMBL/GenBank/DDBJ whole genome shotgun (WGS) entry which is preliminary data.</text>
</comment>
<organism evidence="3 4">
    <name type="scientific">Brevibacillus fluminis</name>
    <dbReference type="NCBI Taxonomy" id="511487"/>
    <lineage>
        <taxon>Bacteria</taxon>
        <taxon>Bacillati</taxon>
        <taxon>Bacillota</taxon>
        <taxon>Bacilli</taxon>
        <taxon>Bacillales</taxon>
        <taxon>Paenibacillaceae</taxon>
        <taxon>Brevibacillus</taxon>
    </lineage>
</organism>
<dbReference type="SUPFAM" id="SSF52540">
    <property type="entry name" value="P-loop containing nucleoside triphosphate hydrolases"/>
    <property type="match status" value="2"/>
</dbReference>
<feature type="coiled-coil region" evidence="1">
    <location>
        <begin position="258"/>
        <end position="320"/>
    </location>
</feature>
<evidence type="ECO:0000313" key="4">
    <source>
        <dbReference type="Proteomes" id="UP000271031"/>
    </source>
</evidence>
<gene>
    <name evidence="3" type="ORF">EDM56_28460</name>
</gene>
<dbReference type="Gene3D" id="3.40.50.300">
    <property type="entry name" value="P-loop containing nucleotide triphosphate hydrolases"/>
    <property type="match status" value="2"/>
</dbReference>
<protein>
    <recommendedName>
        <fullName evidence="2">Rad50/SbcC-type AAA domain-containing protein</fullName>
    </recommendedName>
</protein>
<dbReference type="EMBL" id="RHHQ01000027">
    <property type="protein sequence ID" value="RNB79747.1"/>
    <property type="molecule type" value="Genomic_DNA"/>
</dbReference>
<dbReference type="Proteomes" id="UP000271031">
    <property type="component" value="Unassembled WGS sequence"/>
</dbReference>
<dbReference type="InterPro" id="IPR027417">
    <property type="entry name" value="P-loop_NTPase"/>
</dbReference>
<dbReference type="OrthoDB" id="6397230at2"/>
<reference evidence="3 4" key="1">
    <citation type="submission" date="2018-10" db="EMBL/GenBank/DDBJ databases">
        <title>Phylogenomics of Brevibacillus.</title>
        <authorList>
            <person name="Dunlap C."/>
        </authorList>
    </citation>
    <scope>NUCLEOTIDE SEQUENCE [LARGE SCALE GENOMIC DNA]</scope>
    <source>
        <strain evidence="3 4">JCM 15716</strain>
    </source>
</reference>
<dbReference type="InterPro" id="IPR038729">
    <property type="entry name" value="Rad50/SbcC_AAA"/>
</dbReference>
<name>A0A3M8CWX7_9BACL</name>
<evidence type="ECO:0000313" key="3">
    <source>
        <dbReference type="EMBL" id="RNB79747.1"/>
    </source>
</evidence>
<proteinExistence type="predicted"/>
<feature type="coiled-coil region" evidence="1">
    <location>
        <begin position="395"/>
        <end position="506"/>
    </location>
</feature>
<keyword evidence="1" id="KW-0175">Coiled coil</keyword>
<sequence length="674" mass="78722">MYIEAIKIDITTESKKKYGCYVSFVKEDGEKRQVNLIYGKNNLGKSTLIKSIIYALNGEDLYGKSTWSDTNFPPIMKVIDGEAVIENFIYLQIINPESKRVVIRRDALGREETVVVFQDVDIADIHKATKIDYYKAKKDTGIEGNKTFQNFLFEFFKIPEIQFEGSKIYFQNIMPLFVVPQTAWDDIQAANPNYNIPDVKHKAFEIILNLSSVQNITEKLRLKLLKNELKEKRTSRDDVHEIISLFKYKSTEEIKSAVKVIEQEVEEYHTRLKELESGNIQLDGSVQPYREDYRKLKNVIRRYKEQINGLSREINEYYYRINKIKLDIEKIDKLKTAKKLISSLPIENCPHCLNQVLIDEVYEIDTNNCSLCGNQFKLANISKSEQLYGYLLDEMRDFERIKNRKELEKHEVESKLFLLELDIEEIEKTINEINFDLKPNYLKQYQGYSSEIGRLNNTLINLKRENEIITKYEAIENQIITLSEEIAELDKKLKETENDTVDSEKLQLFEDTFKEILRGFDFLKEGFDNKKLEEINEKIFRAIKIDRDDFKPKIEGKNLYNITSSSGLIRILISYYLGLLVTCLKSKHRTNHPLILILDEPRQQNLDEETFVKFTELVMELVKDKKLNNNFQIIFTCGDKGVLTSSETALDLGVDRHLIQLIEVGKKSNDPSNP</sequence>
<keyword evidence="4" id="KW-1185">Reference proteome</keyword>
<dbReference type="GO" id="GO:0016887">
    <property type="term" value="F:ATP hydrolysis activity"/>
    <property type="evidence" value="ECO:0007669"/>
    <property type="project" value="InterPro"/>
</dbReference>
<feature type="domain" description="Rad50/SbcC-type AAA" evidence="2">
    <location>
        <begin position="32"/>
        <end position="272"/>
    </location>
</feature>
<evidence type="ECO:0000256" key="1">
    <source>
        <dbReference type="SAM" id="Coils"/>
    </source>
</evidence>
<dbReference type="GO" id="GO:0006302">
    <property type="term" value="P:double-strand break repair"/>
    <property type="evidence" value="ECO:0007669"/>
    <property type="project" value="InterPro"/>
</dbReference>